<evidence type="ECO:0000313" key="1">
    <source>
        <dbReference type="EMBL" id="URD73888.1"/>
    </source>
</evidence>
<evidence type="ECO:0000313" key="2">
    <source>
        <dbReference type="Proteomes" id="UP001055439"/>
    </source>
</evidence>
<reference evidence="1" key="1">
    <citation type="submission" date="2022-05" db="EMBL/GenBank/DDBJ databases">
        <title>The Musa troglodytarum L. genome provides insights into the mechanism of non-climacteric behaviour and enrichment of carotenoids.</title>
        <authorList>
            <person name="Wang J."/>
        </authorList>
    </citation>
    <scope>NUCLEOTIDE SEQUENCE</scope>
    <source>
        <tissue evidence="1">Leaf</tissue>
    </source>
</reference>
<gene>
    <name evidence="1" type="ORF">MUK42_35770</name>
</gene>
<dbReference type="Proteomes" id="UP001055439">
    <property type="component" value="Chromosome 1"/>
</dbReference>
<keyword evidence="2" id="KW-1185">Reference proteome</keyword>
<accession>A0A9E7JAD0</accession>
<protein>
    <submittedName>
        <fullName evidence="1">Uncharacterized protein</fullName>
    </submittedName>
</protein>
<organism evidence="1 2">
    <name type="scientific">Musa troglodytarum</name>
    <name type="common">fe'i banana</name>
    <dbReference type="NCBI Taxonomy" id="320322"/>
    <lineage>
        <taxon>Eukaryota</taxon>
        <taxon>Viridiplantae</taxon>
        <taxon>Streptophyta</taxon>
        <taxon>Embryophyta</taxon>
        <taxon>Tracheophyta</taxon>
        <taxon>Spermatophyta</taxon>
        <taxon>Magnoliopsida</taxon>
        <taxon>Liliopsida</taxon>
        <taxon>Zingiberales</taxon>
        <taxon>Musaceae</taxon>
        <taxon>Musa</taxon>
    </lineage>
</organism>
<dbReference type="EMBL" id="CP097502">
    <property type="protein sequence ID" value="URD73888.1"/>
    <property type="molecule type" value="Genomic_DNA"/>
</dbReference>
<proteinExistence type="predicted"/>
<name>A0A9E7JAD0_9LILI</name>
<sequence>MVGLWALKGEGQKDDGGGEGMDALCFLPPALHSWDCGVEARLQRSRASSFVFTPNKASVQLRVSSHSFHSCTHS</sequence>
<dbReference type="AlphaFoldDB" id="A0A9E7JAD0"/>